<reference evidence="3" key="1">
    <citation type="submission" date="2017-01" db="EMBL/GenBank/DDBJ databases">
        <authorList>
            <person name="Varghese N."/>
            <person name="Submissions S."/>
        </authorList>
    </citation>
    <scope>NUCLEOTIDE SEQUENCE [LARGE SCALE GENOMIC DNA]</scope>
    <source>
        <strain evidence="3">DSM 22306</strain>
    </source>
</reference>
<proteinExistence type="predicted"/>
<dbReference type="AlphaFoldDB" id="A0A1N7LM88"/>
<dbReference type="SMART" id="SM00278">
    <property type="entry name" value="HhH1"/>
    <property type="match status" value="2"/>
</dbReference>
<dbReference type="STRING" id="619304.SAMN05421760_104150"/>
<evidence type="ECO:0000313" key="2">
    <source>
        <dbReference type="EMBL" id="SIS74902.1"/>
    </source>
</evidence>
<dbReference type="RefSeq" id="WP_143773525.1">
    <property type="nucleotide sequence ID" value="NZ_FTOE01000004.1"/>
</dbReference>
<name>A0A1N7LM88_9GAMM</name>
<gene>
    <name evidence="2" type="ORF">SAMN05421760_104150</name>
</gene>
<accession>A0A1N7LM88</accession>
<dbReference type="EMBL" id="FTOE01000004">
    <property type="protein sequence ID" value="SIS74902.1"/>
    <property type="molecule type" value="Genomic_DNA"/>
</dbReference>
<dbReference type="SUPFAM" id="SSF81585">
    <property type="entry name" value="PsbU/PolX domain-like"/>
    <property type="match status" value="1"/>
</dbReference>
<evidence type="ECO:0000259" key="1">
    <source>
        <dbReference type="SMART" id="SM00278"/>
    </source>
</evidence>
<dbReference type="GO" id="GO:0003677">
    <property type="term" value="F:DNA binding"/>
    <property type="evidence" value="ECO:0007669"/>
    <property type="project" value="InterPro"/>
</dbReference>
<dbReference type="Pfam" id="PF12836">
    <property type="entry name" value="HHH_3"/>
    <property type="match status" value="1"/>
</dbReference>
<dbReference type="Proteomes" id="UP000185999">
    <property type="component" value="Unassembled WGS sequence"/>
</dbReference>
<dbReference type="InterPro" id="IPR003583">
    <property type="entry name" value="Hlx-hairpin-Hlx_DNA-bd_motif"/>
</dbReference>
<dbReference type="OrthoDB" id="9179253at2"/>
<protein>
    <submittedName>
        <fullName evidence="2">Helix-hairpin-helix motif-containing protein</fullName>
    </submittedName>
</protein>
<dbReference type="GO" id="GO:0006281">
    <property type="term" value="P:DNA repair"/>
    <property type="evidence" value="ECO:0007669"/>
    <property type="project" value="InterPro"/>
</dbReference>
<dbReference type="Gene3D" id="1.10.150.320">
    <property type="entry name" value="Photosystem II 12 kDa extrinsic protein"/>
    <property type="match status" value="1"/>
</dbReference>
<sequence>MNVISQLSPVTTTIANLNLSGGCGYKIIQDRVMINVGKISNLRSTHSRSGTLALELWALEQPYNGNGFHGIALATTAVGVLSDQYFLANNHYNLPFQAPSDGTWHLTLMLREWHGNGYITRDYVNFNAPYIVNTNSINTKPVISRSETDNVITVDFTGNKNASDKISIDTHSADQEPMAKPAAELELPVQKTLTKKTSVKADINPDIDAKVSINNATLSQLETVKGMSKKLALNMVAARPFMSLDEAVKAKGMGPKLLQKMREFLSL</sequence>
<evidence type="ECO:0000313" key="3">
    <source>
        <dbReference type="Proteomes" id="UP000185999"/>
    </source>
</evidence>
<keyword evidence="3" id="KW-1185">Reference proteome</keyword>
<feature type="domain" description="Helix-hairpin-helix DNA-binding motif class 1" evidence="1">
    <location>
        <begin position="219"/>
        <end position="238"/>
    </location>
</feature>
<organism evidence="2 3">
    <name type="scientific">Neptunomonas antarctica</name>
    <dbReference type="NCBI Taxonomy" id="619304"/>
    <lineage>
        <taxon>Bacteria</taxon>
        <taxon>Pseudomonadati</taxon>
        <taxon>Pseudomonadota</taxon>
        <taxon>Gammaproteobacteria</taxon>
        <taxon>Oceanospirillales</taxon>
        <taxon>Oceanospirillaceae</taxon>
        <taxon>Neptunomonas</taxon>
    </lineage>
</organism>
<feature type="domain" description="Helix-hairpin-helix DNA-binding motif class 1" evidence="1">
    <location>
        <begin position="245"/>
        <end position="264"/>
    </location>
</feature>